<dbReference type="GeneID" id="14891935"/>
<dbReference type="EMBL" id="KB206298">
    <property type="protein sequence ID" value="ELP92951.1"/>
    <property type="molecule type" value="Genomic_DNA"/>
</dbReference>
<evidence type="ECO:0000313" key="2">
    <source>
        <dbReference type="Proteomes" id="UP000014680"/>
    </source>
</evidence>
<dbReference type="AlphaFoldDB" id="L7FN60"/>
<name>L7FN60_ENTIV</name>
<organism evidence="1 2">
    <name type="scientific">Entamoeba invadens IP1</name>
    <dbReference type="NCBI Taxonomy" id="370355"/>
    <lineage>
        <taxon>Eukaryota</taxon>
        <taxon>Amoebozoa</taxon>
        <taxon>Evosea</taxon>
        <taxon>Archamoebae</taxon>
        <taxon>Mastigamoebida</taxon>
        <taxon>Entamoebidae</taxon>
        <taxon>Entamoeba</taxon>
    </lineage>
</organism>
<dbReference type="KEGG" id="eiv:EIN_500970"/>
<keyword evidence="2" id="KW-1185">Reference proteome</keyword>
<sequence length="139" mass="16680">MEIKNHSKNKWMMVIFHTPNNPKYTFYFDPQVLYLRPRLSSMHTMTCFMTIHCTTRIRDLRIPYSVWVTSSRSTLELVASLLKNKSFENWIEDDRKKMESLCKNIKRRHYENLVITTDAMNTVHLDMDELNMSENPKNC</sequence>
<dbReference type="VEuPathDB" id="AmoebaDB:EIN_500970"/>
<proteinExistence type="predicted"/>
<dbReference type="PANTHER" id="PTHR45756">
    <property type="entry name" value="PALMITOYLTRANSFERASE"/>
    <property type="match status" value="1"/>
</dbReference>
<accession>L7FN60</accession>
<dbReference type="InterPro" id="IPR053215">
    <property type="entry name" value="TKL_Ser/Thr_kinase"/>
</dbReference>
<reference evidence="1 2" key="1">
    <citation type="submission" date="2012-10" db="EMBL/GenBank/DDBJ databases">
        <authorList>
            <person name="Zafar N."/>
            <person name="Inman J."/>
            <person name="Hall N."/>
            <person name="Lorenzi H."/>
            <person name="Caler E."/>
        </authorList>
    </citation>
    <scope>NUCLEOTIDE SEQUENCE [LARGE SCALE GENOMIC DNA]</scope>
    <source>
        <strain evidence="1 2">IP1</strain>
    </source>
</reference>
<dbReference type="RefSeq" id="XP_004259722.1">
    <property type="nucleotide sequence ID" value="XM_004259674.1"/>
</dbReference>
<dbReference type="Proteomes" id="UP000014680">
    <property type="component" value="Unassembled WGS sequence"/>
</dbReference>
<protein>
    <submittedName>
        <fullName evidence="1">Uncharacterized protein</fullName>
    </submittedName>
</protein>
<gene>
    <name evidence="1" type="ORF">EIN_500970</name>
</gene>
<evidence type="ECO:0000313" key="1">
    <source>
        <dbReference type="EMBL" id="ELP92951.1"/>
    </source>
</evidence>
<dbReference type="PANTHER" id="PTHR45756:SF1">
    <property type="entry name" value="PROTEIN KINASE DOMAIN CONTAINING PROTEIN"/>
    <property type="match status" value="1"/>
</dbReference>